<evidence type="ECO:0000313" key="16">
    <source>
        <dbReference type="EMBL" id="KAF7124238.1"/>
    </source>
</evidence>
<feature type="signal peptide" evidence="14">
    <location>
        <begin position="1"/>
        <end position="24"/>
    </location>
</feature>
<dbReference type="InterPro" id="IPR000719">
    <property type="entry name" value="Prot_kinase_dom"/>
</dbReference>
<dbReference type="PROSITE" id="PS00107">
    <property type="entry name" value="PROTEIN_KINASE_ATP"/>
    <property type="match status" value="1"/>
</dbReference>
<dbReference type="Gene3D" id="1.10.510.10">
    <property type="entry name" value="Transferase(Phosphotransferase) domain 1"/>
    <property type="match status" value="1"/>
</dbReference>
<keyword evidence="9 13" id="KW-1133">Transmembrane helix</keyword>
<evidence type="ECO:0000256" key="10">
    <source>
        <dbReference type="ARBA" id="ARBA00023136"/>
    </source>
</evidence>
<keyword evidence="7" id="KW-0418">Kinase</keyword>
<keyword evidence="5 14" id="KW-0732">Signal</keyword>
<dbReference type="GO" id="GO:0019199">
    <property type="term" value="F:transmembrane receptor protein kinase activity"/>
    <property type="evidence" value="ECO:0007669"/>
    <property type="project" value="InterPro"/>
</dbReference>
<dbReference type="GO" id="GO:0005524">
    <property type="term" value="F:ATP binding"/>
    <property type="evidence" value="ECO:0007669"/>
    <property type="project" value="UniProtKB-UniRule"/>
</dbReference>
<evidence type="ECO:0000256" key="5">
    <source>
        <dbReference type="ARBA" id="ARBA00022729"/>
    </source>
</evidence>
<dbReference type="PANTHER" id="PTHR46204">
    <property type="entry name" value="CHITIN ELICITOR RECEPTOR KINASE 1-RELATED"/>
    <property type="match status" value="1"/>
</dbReference>
<protein>
    <recommendedName>
        <fullName evidence="15">Protein kinase domain-containing protein</fullName>
    </recommendedName>
</protein>
<evidence type="ECO:0000313" key="17">
    <source>
        <dbReference type="Proteomes" id="UP000626092"/>
    </source>
</evidence>
<evidence type="ECO:0000256" key="2">
    <source>
        <dbReference type="ARBA" id="ARBA00022475"/>
    </source>
</evidence>
<dbReference type="Proteomes" id="UP000626092">
    <property type="component" value="Unassembled WGS sequence"/>
</dbReference>
<dbReference type="CDD" id="cd00118">
    <property type="entry name" value="LysM"/>
    <property type="match status" value="1"/>
</dbReference>
<dbReference type="InterPro" id="IPR017441">
    <property type="entry name" value="Protein_kinase_ATP_BS"/>
</dbReference>
<dbReference type="PANTHER" id="PTHR46204:SF8">
    <property type="entry name" value="PROTEIN KINASE DOMAIN-CONTAINING PROTEIN"/>
    <property type="match status" value="1"/>
</dbReference>
<dbReference type="Gene3D" id="3.10.350.10">
    <property type="entry name" value="LysM domain"/>
    <property type="match status" value="1"/>
</dbReference>
<keyword evidence="8 12" id="KW-0067">ATP-binding</keyword>
<sequence length="623" mass="68816">MAPTDLLYLLFFPIITTLTPRTIAAEVSLQSTGLNPFSCSVDSIKTCGSLLYQHNDLDEEQIATYYHVSSSQISLISNGIKHDFLVLVPCSCEQVNGTVGYFYGTNYTVKQDDTFVNVSGQIYSGQAWEVGGEEGSFVVGNQVEMDLLCGCVEDDSQIMVTYTVEQSDTLADIATLLSATITEIESYNKILTQNPGFLDVGWVKGHNWTIVLASILSAASVIVLCALTINLLRRRGRHRRNSEENSNAFSKSKSFSSRFQHKEKVEGQITQVPDINYPFARLPALHSMIQSNFVNADVSVFESERAIAYSLEEIAWATNNFHESRKIGEGGYGGVYYGVIGEQRVAVKKMRSNKEFFAELKALCKINHINVVELLGYATGNGHLYLVYEYIQNGSLSEHLHDPLLKGKQPLSWTARATIALDAAKGIEYIHDHTKSRCVHRDIKTSNILLAVGPRAKVAGFGLAKLVERTNEDDLIATSLVGTPGYLPPESVKQLQVTTRTDVFAFGVVLAELITGQRALIRDDREPKRMKSLVSVVKRILEDENPETALESIIDSNLGGNYPVVDVFKTAKIAAWCISEDPCNRPEMREIVLELSQIVTSSIEWEASLGGDSHVFSGVFSGR</sequence>
<evidence type="ECO:0000256" key="4">
    <source>
        <dbReference type="ARBA" id="ARBA00022692"/>
    </source>
</evidence>
<feature type="domain" description="Protein kinase" evidence="15">
    <location>
        <begin position="321"/>
        <end position="599"/>
    </location>
</feature>
<accession>A0A834G3R0</accession>
<organism evidence="16 17">
    <name type="scientific">Rhododendron simsii</name>
    <name type="common">Sims's rhododendron</name>
    <dbReference type="NCBI Taxonomy" id="118357"/>
    <lineage>
        <taxon>Eukaryota</taxon>
        <taxon>Viridiplantae</taxon>
        <taxon>Streptophyta</taxon>
        <taxon>Embryophyta</taxon>
        <taxon>Tracheophyta</taxon>
        <taxon>Spermatophyta</taxon>
        <taxon>Magnoliopsida</taxon>
        <taxon>eudicotyledons</taxon>
        <taxon>Gunneridae</taxon>
        <taxon>Pentapetalae</taxon>
        <taxon>asterids</taxon>
        <taxon>Ericales</taxon>
        <taxon>Ericaceae</taxon>
        <taxon>Ericoideae</taxon>
        <taxon>Rhodoreae</taxon>
        <taxon>Rhododendron</taxon>
    </lineage>
</organism>
<evidence type="ECO:0000256" key="11">
    <source>
        <dbReference type="ARBA" id="ARBA00023157"/>
    </source>
</evidence>
<evidence type="ECO:0000256" key="1">
    <source>
        <dbReference type="ARBA" id="ARBA00004162"/>
    </source>
</evidence>
<comment type="subcellular location">
    <subcellularLocation>
        <location evidence="1">Cell membrane</location>
        <topology evidence="1">Single-pass membrane protein</topology>
    </subcellularLocation>
</comment>
<dbReference type="SMART" id="SM00220">
    <property type="entry name" value="S_TKc"/>
    <property type="match status" value="1"/>
</dbReference>
<feature type="transmembrane region" description="Helical" evidence="13">
    <location>
        <begin position="208"/>
        <end position="232"/>
    </location>
</feature>
<evidence type="ECO:0000256" key="7">
    <source>
        <dbReference type="ARBA" id="ARBA00022777"/>
    </source>
</evidence>
<dbReference type="InterPro" id="IPR008271">
    <property type="entry name" value="Ser/Thr_kinase_AS"/>
</dbReference>
<dbReference type="OrthoDB" id="4062651at2759"/>
<dbReference type="InterPro" id="IPR036779">
    <property type="entry name" value="LysM_dom_sf"/>
</dbReference>
<dbReference type="SUPFAM" id="SSF56112">
    <property type="entry name" value="Protein kinase-like (PK-like)"/>
    <property type="match status" value="1"/>
</dbReference>
<dbReference type="GO" id="GO:0005886">
    <property type="term" value="C:plasma membrane"/>
    <property type="evidence" value="ECO:0007669"/>
    <property type="project" value="UniProtKB-SubCell"/>
</dbReference>
<dbReference type="Pfam" id="PF00069">
    <property type="entry name" value="Pkinase"/>
    <property type="match status" value="1"/>
</dbReference>
<evidence type="ECO:0000256" key="13">
    <source>
        <dbReference type="SAM" id="Phobius"/>
    </source>
</evidence>
<proteinExistence type="predicted"/>
<dbReference type="AlphaFoldDB" id="A0A834G3R0"/>
<dbReference type="InterPro" id="IPR018392">
    <property type="entry name" value="LysM"/>
</dbReference>
<comment type="caution">
    <text evidence="16">The sequence shown here is derived from an EMBL/GenBank/DDBJ whole genome shotgun (WGS) entry which is preliminary data.</text>
</comment>
<dbReference type="EMBL" id="WJXA01000012">
    <property type="protein sequence ID" value="KAF7124238.1"/>
    <property type="molecule type" value="Genomic_DNA"/>
</dbReference>
<dbReference type="InterPro" id="IPR044812">
    <property type="entry name" value="CERK1/LYK3-like"/>
</dbReference>
<reference evidence="16" key="1">
    <citation type="submission" date="2019-11" db="EMBL/GenBank/DDBJ databases">
        <authorList>
            <person name="Liu Y."/>
            <person name="Hou J."/>
            <person name="Li T.-Q."/>
            <person name="Guan C.-H."/>
            <person name="Wu X."/>
            <person name="Wu H.-Z."/>
            <person name="Ling F."/>
            <person name="Zhang R."/>
            <person name="Shi X.-G."/>
            <person name="Ren J.-P."/>
            <person name="Chen E.-F."/>
            <person name="Sun J.-M."/>
        </authorList>
    </citation>
    <scope>NUCLEOTIDE SEQUENCE</scope>
    <source>
        <strain evidence="16">Adult_tree_wgs_1</strain>
        <tissue evidence="16">Leaves</tissue>
    </source>
</reference>
<dbReference type="PROSITE" id="PS50011">
    <property type="entry name" value="PROTEIN_KINASE_DOM"/>
    <property type="match status" value="1"/>
</dbReference>
<dbReference type="GO" id="GO:0045087">
    <property type="term" value="P:innate immune response"/>
    <property type="evidence" value="ECO:0007669"/>
    <property type="project" value="InterPro"/>
</dbReference>
<feature type="chain" id="PRO_5032393901" description="Protein kinase domain-containing protein" evidence="14">
    <location>
        <begin position="25"/>
        <end position="623"/>
    </location>
</feature>
<evidence type="ECO:0000256" key="6">
    <source>
        <dbReference type="ARBA" id="ARBA00022741"/>
    </source>
</evidence>
<evidence type="ECO:0000259" key="15">
    <source>
        <dbReference type="PROSITE" id="PS50011"/>
    </source>
</evidence>
<evidence type="ECO:0000256" key="12">
    <source>
        <dbReference type="PROSITE-ProRule" id="PRU10141"/>
    </source>
</evidence>
<keyword evidence="6 12" id="KW-0547">Nucleotide-binding</keyword>
<dbReference type="PROSITE" id="PS00108">
    <property type="entry name" value="PROTEIN_KINASE_ST"/>
    <property type="match status" value="1"/>
</dbReference>
<keyword evidence="2" id="KW-1003">Cell membrane</keyword>
<evidence type="ECO:0000256" key="9">
    <source>
        <dbReference type="ARBA" id="ARBA00022989"/>
    </source>
</evidence>
<dbReference type="Gene3D" id="3.30.200.20">
    <property type="entry name" value="Phosphorylase Kinase, domain 1"/>
    <property type="match status" value="1"/>
</dbReference>
<keyword evidence="3" id="KW-0808">Transferase</keyword>
<evidence type="ECO:0000256" key="8">
    <source>
        <dbReference type="ARBA" id="ARBA00022840"/>
    </source>
</evidence>
<dbReference type="InterPro" id="IPR011009">
    <property type="entry name" value="Kinase-like_dom_sf"/>
</dbReference>
<feature type="binding site" evidence="12">
    <location>
        <position position="349"/>
    </location>
    <ligand>
        <name>ATP</name>
        <dbReference type="ChEBI" id="CHEBI:30616"/>
    </ligand>
</feature>
<keyword evidence="4 13" id="KW-0812">Transmembrane</keyword>
<gene>
    <name evidence="16" type="ORF">RHSIM_Rhsim12G0112300</name>
</gene>
<evidence type="ECO:0000256" key="3">
    <source>
        <dbReference type="ARBA" id="ARBA00022679"/>
    </source>
</evidence>
<keyword evidence="10 13" id="KW-0472">Membrane</keyword>
<name>A0A834G3R0_RHOSS</name>
<keyword evidence="11" id="KW-1015">Disulfide bond</keyword>
<dbReference type="FunFam" id="1.10.510.10:FF:000468">
    <property type="entry name" value="PTI1-like tyrosine-protein kinase 3"/>
    <property type="match status" value="1"/>
</dbReference>
<keyword evidence="17" id="KW-1185">Reference proteome</keyword>
<evidence type="ECO:0000256" key="14">
    <source>
        <dbReference type="SAM" id="SignalP"/>
    </source>
</evidence>